<evidence type="ECO:0000313" key="2">
    <source>
        <dbReference type="Proteomes" id="UP000007364"/>
    </source>
</evidence>
<keyword evidence="2" id="KW-1185">Reference proteome</keyword>
<dbReference type="EMBL" id="AMSG01000018">
    <property type="protein sequence ID" value="EKF54611.1"/>
    <property type="molecule type" value="Genomic_DNA"/>
</dbReference>
<reference evidence="1 2" key="1">
    <citation type="journal article" date="2012" name="J. Bacteriol.">
        <title>Genome Sequence of Galbibacter marinum Type Strain ck-I2-15.</title>
        <authorList>
            <person name="Lai Q."/>
            <person name="Li C."/>
            <person name="Shao Z."/>
        </authorList>
    </citation>
    <scope>NUCLEOTIDE SEQUENCE [LARGE SCALE GENOMIC DNA]</scope>
    <source>
        <strain evidence="2">ck-I2-15</strain>
    </source>
</reference>
<gene>
    <name evidence="1" type="ORF">I215_11649</name>
</gene>
<dbReference type="eggNOG" id="ENOG5033A17">
    <property type="taxonomic scope" value="Bacteria"/>
</dbReference>
<evidence type="ECO:0008006" key="3">
    <source>
        <dbReference type="Google" id="ProtNLM"/>
    </source>
</evidence>
<sequence>MKVIEITSREFREKQRAYFELADKGEKVIIKRGKKQAYILTPIHSNDLQISPEMEKKIQMAVQEAKVEYGTKKSKLKKN</sequence>
<evidence type="ECO:0000313" key="1">
    <source>
        <dbReference type="EMBL" id="EKF54611.1"/>
    </source>
</evidence>
<comment type="caution">
    <text evidence="1">The sequence shown here is derived from an EMBL/GenBank/DDBJ whole genome shotgun (WGS) entry which is preliminary data.</text>
</comment>
<proteinExistence type="predicted"/>
<dbReference type="Proteomes" id="UP000007364">
    <property type="component" value="Unassembled WGS sequence"/>
</dbReference>
<dbReference type="OrthoDB" id="3035307at2"/>
<name>K2Q145_9FLAO</name>
<protein>
    <recommendedName>
        <fullName evidence="3">Antitoxin</fullName>
    </recommendedName>
</protein>
<dbReference type="RefSeq" id="WP_008992169.1">
    <property type="nucleotide sequence ID" value="NZ_AMSG01000018.1"/>
</dbReference>
<accession>K2Q145</accession>
<organism evidence="1 2">
    <name type="scientific">Galbibacter marinus</name>
    <dbReference type="NCBI Taxonomy" id="555500"/>
    <lineage>
        <taxon>Bacteria</taxon>
        <taxon>Pseudomonadati</taxon>
        <taxon>Bacteroidota</taxon>
        <taxon>Flavobacteriia</taxon>
        <taxon>Flavobacteriales</taxon>
        <taxon>Flavobacteriaceae</taxon>
        <taxon>Galbibacter</taxon>
    </lineage>
</organism>
<dbReference type="AlphaFoldDB" id="K2Q145"/>